<dbReference type="EMBL" id="JAUEPU010000041">
    <property type="protein sequence ID" value="KAK0488113.1"/>
    <property type="molecule type" value="Genomic_DNA"/>
</dbReference>
<accession>A0AA39UHU5</accession>
<proteinExistence type="predicted"/>
<comment type="caution">
    <text evidence="1">The sequence shown here is derived from an EMBL/GenBank/DDBJ whole genome shotgun (WGS) entry which is preliminary data.</text>
</comment>
<keyword evidence="2" id="KW-1185">Reference proteome</keyword>
<dbReference type="Proteomes" id="UP001175228">
    <property type="component" value="Unassembled WGS sequence"/>
</dbReference>
<dbReference type="Gene3D" id="1.20.1280.50">
    <property type="match status" value="1"/>
</dbReference>
<reference evidence="1" key="1">
    <citation type="submission" date="2023-06" db="EMBL/GenBank/DDBJ databases">
        <authorList>
            <consortium name="Lawrence Berkeley National Laboratory"/>
            <person name="Ahrendt S."/>
            <person name="Sahu N."/>
            <person name="Indic B."/>
            <person name="Wong-Bajracharya J."/>
            <person name="Merenyi Z."/>
            <person name="Ke H.-M."/>
            <person name="Monk M."/>
            <person name="Kocsube S."/>
            <person name="Drula E."/>
            <person name="Lipzen A."/>
            <person name="Balint B."/>
            <person name="Henrissat B."/>
            <person name="Andreopoulos B."/>
            <person name="Martin F.M."/>
            <person name="Harder C.B."/>
            <person name="Rigling D."/>
            <person name="Ford K.L."/>
            <person name="Foster G.D."/>
            <person name="Pangilinan J."/>
            <person name="Papanicolaou A."/>
            <person name="Barry K."/>
            <person name="LaButti K."/>
            <person name="Viragh M."/>
            <person name="Koriabine M."/>
            <person name="Yan M."/>
            <person name="Riley R."/>
            <person name="Champramary S."/>
            <person name="Plett K.L."/>
            <person name="Tsai I.J."/>
            <person name="Slot J."/>
            <person name="Sipos G."/>
            <person name="Plett J."/>
            <person name="Nagy L.G."/>
            <person name="Grigoriev I.V."/>
        </authorList>
    </citation>
    <scope>NUCLEOTIDE SEQUENCE</scope>
    <source>
        <strain evidence="1">HWK02</strain>
    </source>
</reference>
<gene>
    <name evidence="1" type="ORF">EDD18DRAFT_1423668</name>
</gene>
<sequence length="522" mass="59060">MSSLSMDCSPRYSFNAFTSNRWLIHTDSSHQTRPVAPIDALPDELLLYIFTLGAEDAGNDEAGDATFSFLVSTICQSWRSLAINESRLWTSLTVTLSAAINRLPVPAEEIFDFFEVFPKECTILQRSANRDFDFYLNFDELMGGEEKWLELKNFNEVHLFVLSDLIASHAHRMRRFDVTMLTWESVVYFCSPLHGITMPRLDSWGVTASDTEDYSTFEHTYDQGLGSNVEPMRVLEYDDLQGSHRLLLPALKYVSCSGIPLNWELFSPSNLQTLVLGFQPRDARLSMETLRGILWNSKDTLEHLQLLAVLDIRSEVPVPDARLVLKYVTGLALRYTGVHEARALFQGFEFPELRTLVLQNKGRDCDDEVLLDVLKYTQVEDLFKVQFSRIFVDCLEGAAGGTAEESTPLILQLFHRFSRGDLQRLTLDHCCECFLKFMNYGNEMGGGSVNLSQLKALIVCVTTTEASEGVVSFLRDRLELGSVNGPYAGPVLEQLKLMMWQGVEGQVEALAELAKEIQITYR</sequence>
<protein>
    <recommendedName>
        <fullName evidence="3">F-box domain-containing protein</fullName>
    </recommendedName>
</protein>
<dbReference type="AlphaFoldDB" id="A0AA39UHU5"/>
<evidence type="ECO:0008006" key="3">
    <source>
        <dbReference type="Google" id="ProtNLM"/>
    </source>
</evidence>
<evidence type="ECO:0000313" key="1">
    <source>
        <dbReference type="EMBL" id="KAK0488113.1"/>
    </source>
</evidence>
<organism evidence="1 2">
    <name type="scientific">Armillaria luteobubalina</name>
    <dbReference type="NCBI Taxonomy" id="153913"/>
    <lineage>
        <taxon>Eukaryota</taxon>
        <taxon>Fungi</taxon>
        <taxon>Dikarya</taxon>
        <taxon>Basidiomycota</taxon>
        <taxon>Agaricomycotina</taxon>
        <taxon>Agaricomycetes</taxon>
        <taxon>Agaricomycetidae</taxon>
        <taxon>Agaricales</taxon>
        <taxon>Marasmiineae</taxon>
        <taxon>Physalacriaceae</taxon>
        <taxon>Armillaria</taxon>
    </lineage>
</organism>
<evidence type="ECO:0000313" key="2">
    <source>
        <dbReference type="Proteomes" id="UP001175228"/>
    </source>
</evidence>
<name>A0AA39UHU5_9AGAR</name>